<proteinExistence type="predicted"/>
<feature type="compositionally biased region" description="Polar residues" evidence="1">
    <location>
        <begin position="66"/>
        <end position="86"/>
    </location>
</feature>
<evidence type="ECO:0000313" key="2">
    <source>
        <dbReference type="EMBL" id="OAX31541.1"/>
    </source>
</evidence>
<protein>
    <submittedName>
        <fullName evidence="2">Uncharacterized protein</fullName>
    </submittedName>
</protein>
<organism evidence="2 3">
    <name type="scientific">Rhizopogon vinicolor AM-OR11-026</name>
    <dbReference type="NCBI Taxonomy" id="1314800"/>
    <lineage>
        <taxon>Eukaryota</taxon>
        <taxon>Fungi</taxon>
        <taxon>Dikarya</taxon>
        <taxon>Basidiomycota</taxon>
        <taxon>Agaricomycotina</taxon>
        <taxon>Agaricomycetes</taxon>
        <taxon>Agaricomycetidae</taxon>
        <taxon>Boletales</taxon>
        <taxon>Suillineae</taxon>
        <taxon>Rhizopogonaceae</taxon>
        <taxon>Rhizopogon</taxon>
    </lineage>
</organism>
<name>A0A1B7MG07_9AGAM</name>
<gene>
    <name evidence="2" type="ORF">K503DRAFT_777493</name>
</gene>
<dbReference type="Proteomes" id="UP000092154">
    <property type="component" value="Unassembled WGS sequence"/>
</dbReference>
<evidence type="ECO:0000256" key="1">
    <source>
        <dbReference type="SAM" id="MobiDB-lite"/>
    </source>
</evidence>
<dbReference type="InParanoid" id="A0A1B7MG07"/>
<evidence type="ECO:0000313" key="3">
    <source>
        <dbReference type="Proteomes" id="UP000092154"/>
    </source>
</evidence>
<dbReference type="EMBL" id="KV449354">
    <property type="protein sequence ID" value="OAX31541.1"/>
    <property type="molecule type" value="Genomic_DNA"/>
</dbReference>
<dbReference type="OrthoDB" id="2691712at2759"/>
<dbReference type="AlphaFoldDB" id="A0A1B7MG07"/>
<accession>A0A1B7MG07</accession>
<feature type="region of interest" description="Disordered" evidence="1">
    <location>
        <begin position="46"/>
        <end position="86"/>
    </location>
</feature>
<sequence>MPITQFYSTPSSTVNIHPRNLKNSSWSPILADRAVLLIVDVPLAQAGAPKSNSGYSVDEDFDSHPLSPTQNPNSQQPFTAANTNSG</sequence>
<reference evidence="2 3" key="1">
    <citation type="submission" date="2016-06" db="EMBL/GenBank/DDBJ databases">
        <title>Comparative genomics of the ectomycorrhizal sister species Rhizopogon vinicolor and Rhizopogon vesiculosus (Basidiomycota: Boletales) reveals a divergence of the mating type B locus.</title>
        <authorList>
            <consortium name="DOE Joint Genome Institute"/>
            <person name="Mujic A.B."/>
            <person name="Kuo A."/>
            <person name="Tritt A."/>
            <person name="Lipzen A."/>
            <person name="Chen C."/>
            <person name="Johnson J."/>
            <person name="Sharma A."/>
            <person name="Barry K."/>
            <person name="Grigoriev I.V."/>
            <person name="Spatafora J.W."/>
        </authorList>
    </citation>
    <scope>NUCLEOTIDE SEQUENCE [LARGE SCALE GENOMIC DNA]</scope>
    <source>
        <strain evidence="2 3">AM-OR11-026</strain>
    </source>
</reference>
<keyword evidence="3" id="KW-1185">Reference proteome</keyword>